<feature type="compositionally biased region" description="Low complexity" evidence="5">
    <location>
        <begin position="115"/>
        <end position="134"/>
    </location>
</feature>
<gene>
    <name evidence="7" type="ORF">DFA_05286</name>
</gene>
<dbReference type="Proteomes" id="UP000007797">
    <property type="component" value="Unassembled WGS sequence"/>
</dbReference>
<dbReference type="InterPro" id="IPR006676">
    <property type="entry name" value="tRNA_splic"/>
</dbReference>
<feature type="domain" description="tRNA intron endonuclease catalytic" evidence="6">
    <location>
        <begin position="218"/>
        <end position="316"/>
    </location>
</feature>
<dbReference type="PANTHER" id="PTHR21227">
    <property type="entry name" value="TRNA-SPLICING ENDONUCLEASE SUBUNIT SEN2"/>
    <property type="match status" value="1"/>
</dbReference>
<dbReference type="STRING" id="1054147.F4PNV1"/>
<dbReference type="AlphaFoldDB" id="F4PNV1"/>
<feature type="region of interest" description="Disordered" evidence="5">
    <location>
        <begin position="82"/>
        <end position="134"/>
    </location>
</feature>
<dbReference type="GeneID" id="14875450"/>
<evidence type="ECO:0000256" key="3">
    <source>
        <dbReference type="ARBA" id="ARBA00034031"/>
    </source>
</evidence>
<dbReference type="GO" id="GO:0005737">
    <property type="term" value="C:cytoplasm"/>
    <property type="evidence" value="ECO:0007669"/>
    <property type="project" value="TreeGrafter"/>
</dbReference>
<dbReference type="RefSeq" id="XP_004361005.1">
    <property type="nucleotide sequence ID" value="XM_004360948.1"/>
</dbReference>
<dbReference type="OrthoDB" id="10249562at2759"/>
<comment type="catalytic activity">
    <reaction evidence="3">
        <text>pretRNA = a 3'-half-tRNA molecule with a 5'-OH end + a 5'-half-tRNA molecule with a 2',3'-cyclic phosphate end + an intron with a 2',3'-cyclic phosphate and a 5'-hydroxyl terminus.</text>
        <dbReference type="EC" id="4.6.1.16"/>
    </reaction>
</comment>
<dbReference type="PANTHER" id="PTHR21227:SF0">
    <property type="entry name" value="TRNA-SPLICING ENDONUCLEASE SUBUNIT SEN2"/>
    <property type="match status" value="1"/>
</dbReference>
<dbReference type="GO" id="GO:0000214">
    <property type="term" value="C:tRNA-intron endonuclease complex"/>
    <property type="evidence" value="ECO:0007669"/>
    <property type="project" value="TreeGrafter"/>
</dbReference>
<dbReference type="CDD" id="cd22363">
    <property type="entry name" value="tRNA-intron_lyase_C"/>
    <property type="match status" value="1"/>
</dbReference>
<dbReference type="GO" id="GO:0003676">
    <property type="term" value="F:nucleic acid binding"/>
    <property type="evidence" value="ECO:0007669"/>
    <property type="project" value="InterPro"/>
</dbReference>
<reference evidence="8" key="1">
    <citation type="journal article" date="2011" name="Genome Res.">
        <title>Phylogeny-wide analysis of social amoeba genomes highlights ancient origins for complex intercellular communication.</title>
        <authorList>
            <person name="Heidel A.J."/>
            <person name="Lawal H.M."/>
            <person name="Felder M."/>
            <person name="Schilde C."/>
            <person name="Helps N.R."/>
            <person name="Tunggal B."/>
            <person name="Rivero F."/>
            <person name="John U."/>
            <person name="Schleicher M."/>
            <person name="Eichinger L."/>
            <person name="Platzer M."/>
            <person name="Noegel A.A."/>
            <person name="Schaap P."/>
            <person name="Gloeckner G."/>
        </authorList>
    </citation>
    <scope>NUCLEOTIDE SEQUENCE [LARGE SCALE GENOMIC DNA]</scope>
    <source>
        <strain evidence="8">SH3</strain>
    </source>
</reference>
<dbReference type="InterPro" id="IPR006677">
    <property type="entry name" value="tRNA_intron_Endonuc_cat-like"/>
</dbReference>
<dbReference type="InterPro" id="IPR011856">
    <property type="entry name" value="tRNA_endonuc-like_dom_sf"/>
</dbReference>
<dbReference type="EC" id="4.6.1.16" evidence="2"/>
<dbReference type="GO" id="GO:0000213">
    <property type="term" value="F:tRNA-intron lyase activity"/>
    <property type="evidence" value="ECO:0007669"/>
    <property type="project" value="UniProtKB-EC"/>
</dbReference>
<comment type="similarity">
    <text evidence="1">Belongs to the tRNA-intron endonuclease family.</text>
</comment>
<evidence type="ECO:0000256" key="5">
    <source>
        <dbReference type="SAM" id="MobiDB-lite"/>
    </source>
</evidence>
<evidence type="ECO:0000256" key="2">
    <source>
        <dbReference type="ARBA" id="ARBA00012573"/>
    </source>
</evidence>
<sequence>MTELPPLQQQQQQQSQGIGGGKHKKKHNGLIDNASVFFPTSGPIKHYFALFIGYAVKLFTLEDGIDLYRHGCFGKGNLSRSEPVYNSRSNNSNGGGDQKRVTKGGFHIKKKVKINNQNNQNNNTNNNNNNATASTENNENITFEEYLQLSLYEAFYLSYSFGCLTILRYPNDNEIDEIEIEEKGEEKEEKLNLRKYVRMTIEECWIKFNQYDKSFLYGYIVYHHFRSIGWIVRSGLKYGCDFVLYKLSPELIHAQYAIIAKPTKELLSLLERMGLDTRTMEGLSPKIDETWESLSCMNRVSENVSKGIIICNVLTKDKEEKELEIIKSLEQIENEIIREEEEKLNIRLSLLLVMLSEGHFKINIWSFNRWLPTKARINNNIETNKPKTTTSSTEG</sequence>
<evidence type="ECO:0000256" key="1">
    <source>
        <dbReference type="ARBA" id="ARBA00008078"/>
    </source>
</evidence>
<dbReference type="Gene3D" id="3.40.1350.10">
    <property type="match status" value="1"/>
</dbReference>
<feature type="region of interest" description="Disordered" evidence="5">
    <location>
        <begin position="1"/>
        <end position="26"/>
    </location>
</feature>
<proteinExistence type="inferred from homology"/>
<dbReference type="EMBL" id="GL883008">
    <property type="protein sequence ID" value="EGG23154.1"/>
    <property type="molecule type" value="Genomic_DNA"/>
</dbReference>
<keyword evidence="4" id="KW-0175">Coiled coil</keyword>
<dbReference type="OMA" id="YSHPYWK"/>
<evidence type="ECO:0000256" key="4">
    <source>
        <dbReference type="SAM" id="Coils"/>
    </source>
</evidence>
<dbReference type="SUPFAM" id="SSF53032">
    <property type="entry name" value="tRNA-intron endonuclease catalytic domain-like"/>
    <property type="match status" value="1"/>
</dbReference>
<evidence type="ECO:0000313" key="7">
    <source>
        <dbReference type="EMBL" id="EGG23154.1"/>
    </source>
</evidence>
<dbReference type="GO" id="GO:0000379">
    <property type="term" value="P:tRNA-type intron splice site recognition and cleavage"/>
    <property type="evidence" value="ECO:0007669"/>
    <property type="project" value="TreeGrafter"/>
</dbReference>
<dbReference type="KEGG" id="dfa:DFA_05286"/>
<organism evidence="7 8">
    <name type="scientific">Cavenderia fasciculata</name>
    <name type="common">Slime mold</name>
    <name type="synonym">Dictyostelium fasciculatum</name>
    <dbReference type="NCBI Taxonomy" id="261658"/>
    <lineage>
        <taxon>Eukaryota</taxon>
        <taxon>Amoebozoa</taxon>
        <taxon>Evosea</taxon>
        <taxon>Eumycetozoa</taxon>
        <taxon>Dictyostelia</taxon>
        <taxon>Acytosteliales</taxon>
        <taxon>Cavenderiaceae</taxon>
        <taxon>Cavenderia</taxon>
    </lineage>
</organism>
<dbReference type="InterPro" id="IPR036167">
    <property type="entry name" value="tRNA_intron_Endo_cat-like_sf"/>
</dbReference>
<evidence type="ECO:0000313" key="8">
    <source>
        <dbReference type="Proteomes" id="UP000007797"/>
    </source>
</evidence>
<dbReference type="Pfam" id="PF01974">
    <property type="entry name" value="tRNA_int_endo"/>
    <property type="match status" value="1"/>
</dbReference>
<accession>F4PNV1</accession>
<protein>
    <recommendedName>
        <fullName evidence="2">tRNA-intron lyase</fullName>
        <ecNumber evidence="2">4.6.1.16</ecNumber>
    </recommendedName>
</protein>
<keyword evidence="8" id="KW-1185">Reference proteome</keyword>
<evidence type="ECO:0000259" key="6">
    <source>
        <dbReference type="Pfam" id="PF01974"/>
    </source>
</evidence>
<feature type="coiled-coil region" evidence="4">
    <location>
        <begin position="322"/>
        <end position="349"/>
    </location>
</feature>
<name>F4PNV1_CACFS</name>